<proteinExistence type="predicted"/>
<organism evidence="3 4">
    <name type="scientific">Gordonia desulfuricans</name>
    <dbReference type="NCBI Taxonomy" id="89051"/>
    <lineage>
        <taxon>Bacteria</taxon>
        <taxon>Bacillati</taxon>
        <taxon>Actinomycetota</taxon>
        <taxon>Actinomycetes</taxon>
        <taxon>Mycobacteriales</taxon>
        <taxon>Gordoniaceae</taxon>
        <taxon>Gordonia</taxon>
    </lineage>
</organism>
<dbReference type="InterPro" id="IPR027372">
    <property type="entry name" value="Phytase-like_dom"/>
</dbReference>
<comment type="caution">
    <text evidence="3">The sequence shown here is derived from an EMBL/GenBank/DDBJ whole genome shotgun (WGS) entry which is preliminary data.</text>
</comment>
<keyword evidence="4" id="KW-1185">Reference proteome</keyword>
<name>A0A7K3LKZ4_9ACTN</name>
<evidence type="ECO:0000313" key="3">
    <source>
        <dbReference type="EMBL" id="NDK88910.1"/>
    </source>
</evidence>
<evidence type="ECO:0000313" key="4">
    <source>
        <dbReference type="Proteomes" id="UP000466307"/>
    </source>
</evidence>
<evidence type="ECO:0000256" key="1">
    <source>
        <dbReference type="SAM" id="SignalP"/>
    </source>
</evidence>
<sequence>MRLRSWGATFISAAAIATSVGAGAAVAEPAPTTVTSRYVDSAIVNGIPTFGAISGIDRLANAEYAMISTDVGRAGPARFYTSHVGYNSEAGLLGRPQVTLGGGTVLSPQNLPLLPGDAQFEGIRRLGGGYVVVSGGNHQFIRQIGPMGTFVRDLALPKAWRPTKKTGVNGQKGLTGVTVGPNGEISVITAGALRQDPGGTARLLTYAGRGTKEFVYRPGGGRVVADVLAVNTTDYLVLERGKGRVTRIFWATTDGAQQVGGSAKLSGGEKAMRKVEIFSTEPVPRLAAGNMSSMAWGNWLADRPGSKSRARMLYVVTNDMFAGPTRLHAFEVRFPRS</sequence>
<feature type="chain" id="PRO_5029625993" evidence="1">
    <location>
        <begin position="25"/>
        <end position="337"/>
    </location>
</feature>
<dbReference type="AlphaFoldDB" id="A0A7K3LKZ4"/>
<reference evidence="3 4" key="1">
    <citation type="submission" date="2020-01" db="EMBL/GenBank/DDBJ databases">
        <title>Investigation of new actinobacteria for the biodesulphurisation of diesel fuel.</title>
        <authorList>
            <person name="Athi Narayanan S.M."/>
        </authorList>
    </citation>
    <scope>NUCLEOTIDE SEQUENCE [LARGE SCALE GENOMIC DNA]</scope>
    <source>
        <strain evidence="3 4">213E</strain>
    </source>
</reference>
<dbReference type="RefSeq" id="WP_020789444.1">
    <property type="nucleotide sequence ID" value="NZ_JAADZU010000010.1"/>
</dbReference>
<feature type="signal peptide" evidence="1">
    <location>
        <begin position="1"/>
        <end position="24"/>
    </location>
</feature>
<feature type="domain" description="Phytase-like" evidence="2">
    <location>
        <begin position="49"/>
        <end position="303"/>
    </location>
</feature>
<keyword evidence="1" id="KW-0732">Signal</keyword>
<protein>
    <submittedName>
        <fullName evidence="3">Esterase-like activity of phytase family protein</fullName>
    </submittedName>
</protein>
<dbReference type="Pfam" id="PF13449">
    <property type="entry name" value="Phytase-like"/>
    <property type="match status" value="1"/>
</dbReference>
<gene>
    <name evidence="3" type="ORF">GYA93_04855</name>
</gene>
<evidence type="ECO:0000259" key="2">
    <source>
        <dbReference type="Pfam" id="PF13449"/>
    </source>
</evidence>
<dbReference type="Proteomes" id="UP000466307">
    <property type="component" value="Unassembled WGS sequence"/>
</dbReference>
<accession>A0A7K3LKZ4</accession>
<dbReference type="EMBL" id="JAADZU010000010">
    <property type="protein sequence ID" value="NDK88910.1"/>
    <property type="molecule type" value="Genomic_DNA"/>
</dbReference>